<gene>
    <name evidence="1" type="ORF">GDO54_014459</name>
</gene>
<dbReference type="EMBL" id="DYDO01000006">
    <property type="protein sequence ID" value="DBA23553.1"/>
    <property type="molecule type" value="Genomic_DNA"/>
</dbReference>
<sequence>MLRLLALAVYKGPFKSNSTVHFKRELQAETKFSNVPYGFFLLDCTVTELLFTSGCSLQICFGISGKKLSKHATFNCENASLHTDAQHAQEQ</sequence>
<accession>A0AAV3ADU0</accession>
<dbReference type="AlphaFoldDB" id="A0AAV3ADU0"/>
<protein>
    <submittedName>
        <fullName evidence="1">Uncharacterized protein</fullName>
    </submittedName>
</protein>
<comment type="caution">
    <text evidence="1">The sequence shown here is derived from an EMBL/GenBank/DDBJ whole genome shotgun (WGS) entry which is preliminary data.</text>
</comment>
<evidence type="ECO:0000313" key="2">
    <source>
        <dbReference type="Proteomes" id="UP001181693"/>
    </source>
</evidence>
<reference evidence="1" key="1">
    <citation type="thesis" date="2020" institute="ProQuest LLC" country="789 East Eisenhower Parkway, Ann Arbor, MI, USA">
        <title>Comparative Genomics and Chromosome Evolution.</title>
        <authorList>
            <person name="Mudd A.B."/>
        </authorList>
    </citation>
    <scope>NUCLEOTIDE SEQUENCE</scope>
    <source>
        <strain evidence="1">1538</strain>
        <tissue evidence="1">Blood</tissue>
    </source>
</reference>
<keyword evidence="2" id="KW-1185">Reference proteome</keyword>
<evidence type="ECO:0000313" key="1">
    <source>
        <dbReference type="EMBL" id="DBA23553.1"/>
    </source>
</evidence>
<name>A0AAV3ADU0_PYXAD</name>
<organism evidence="1 2">
    <name type="scientific">Pyxicephalus adspersus</name>
    <name type="common">African bullfrog</name>
    <dbReference type="NCBI Taxonomy" id="30357"/>
    <lineage>
        <taxon>Eukaryota</taxon>
        <taxon>Metazoa</taxon>
        <taxon>Chordata</taxon>
        <taxon>Craniata</taxon>
        <taxon>Vertebrata</taxon>
        <taxon>Euteleostomi</taxon>
        <taxon>Amphibia</taxon>
        <taxon>Batrachia</taxon>
        <taxon>Anura</taxon>
        <taxon>Neobatrachia</taxon>
        <taxon>Ranoidea</taxon>
        <taxon>Pyxicephalidae</taxon>
        <taxon>Pyxicephalinae</taxon>
        <taxon>Pyxicephalus</taxon>
    </lineage>
</organism>
<dbReference type="Proteomes" id="UP001181693">
    <property type="component" value="Unassembled WGS sequence"/>
</dbReference>
<proteinExistence type="predicted"/>